<feature type="domain" description="QsdR TetR regulatory C-terminal" evidence="1">
    <location>
        <begin position="95"/>
        <end position="190"/>
    </location>
</feature>
<reference evidence="3 4" key="1">
    <citation type="submission" date="2018-10" db="EMBL/GenBank/DDBJ databases">
        <title>Sequencing the genomes of 1000 actinobacteria strains.</title>
        <authorList>
            <person name="Klenk H.-P."/>
        </authorList>
    </citation>
    <scope>NUCLEOTIDE SEQUENCE [LARGE SCALE GENOMIC DNA]</scope>
    <source>
        <strain evidence="3 4">DSM 44343</strain>
    </source>
</reference>
<evidence type="ECO:0000259" key="1">
    <source>
        <dbReference type="Pfam" id="PF18598"/>
    </source>
</evidence>
<evidence type="ECO:0000313" key="3">
    <source>
        <dbReference type="EMBL" id="RKR95354.1"/>
    </source>
</evidence>
<dbReference type="EMBL" id="RBKV01000001">
    <property type="protein sequence ID" value="RKR95354.1"/>
    <property type="molecule type" value="Genomic_DNA"/>
</dbReference>
<reference evidence="2 5" key="2">
    <citation type="submission" date="2023-10" db="EMBL/GenBank/DDBJ databases">
        <title>Development of a sustainable strategy for remediation of hydrocarbon-contaminated territories based on the waste exchange concept.</title>
        <authorList>
            <person name="Krivoruchko A."/>
        </authorList>
    </citation>
    <scope>NUCLEOTIDE SEQUENCE [LARGE SCALE GENOMIC DNA]</scope>
    <source>
        <strain evidence="2 5">IEGM 1236</strain>
    </source>
</reference>
<dbReference type="Proteomes" id="UP001185792">
    <property type="component" value="Unassembled WGS sequence"/>
</dbReference>
<proteinExistence type="predicted"/>
<dbReference type="InterPro" id="IPR041485">
    <property type="entry name" value="TetR_C_36"/>
</dbReference>
<name>A0A315S9J8_WILMA</name>
<dbReference type="InterPro" id="IPR009057">
    <property type="entry name" value="Homeodomain-like_sf"/>
</dbReference>
<dbReference type="AlphaFoldDB" id="A0A315S9J8"/>
<dbReference type="RefSeq" id="WP_062798345.1">
    <property type="nucleotide sequence ID" value="NZ_CBCRXS010000002.1"/>
</dbReference>
<dbReference type="Pfam" id="PF18598">
    <property type="entry name" value="TetR_C_36"/>
    <property type="match status" value="1"/>
</dbReference>
<dbReference type="Gene3D" id="1.10.357.10">
    <property type="entry name" value="Tetracycline Repressor, domain 2"/>
    <property type="match status" value="1"/>
</dbReference>
<accession>A0A315S9J8</accession>
<organism evidence="3 4">
    <name type="scientific">Williamsia marianensis</name>
    <dbReference type="NCBI Taxonomy" id="85044"/>
    <lineage>
        <taxon>Bacteria</taxon>
        <taxon>Bacillati</taxon>
        <taxon>Actinomycetota</taxon>
        <taxon>Actinomycetes</taxon>
        <taxon>Mycobacteriales</taxon>
        <taxon>Nocardiaceae</taxon>
        <taxon>Williamsia</taxon>
    </lineage>
</organism>
<dbReference type="SUPFAM" id="SSF46689">
    <property type="entry name" value="Homeodomain-like"/>
    <property type="match status" value="1"/>
</dbReference>
<dbReference type="Proteomes" id="UP000274762">
    <property type="component" value="Unassembled WGS sequence"/>
</dbReference>
<protein>
    <submittedName>
        <fullName evidence="3">AcrR family transcriptional regulator</fullName>
    </submittedName>
    <submittedName>
        <fullName evidence="2">QsdR family transcriptional regulator</fullName>
    </submittedName>
</protein>
<comment type="caution">
    <text evidence="3">The sequence shown here is derived from an EMBL/GenBank/DDBJ whole genome shotgun (WGS) entry which is preliminary data.</text>
</comment>
<accession>A0A495K4A3</accession>
<evidence type="ECO:0000313" key="5">
    <source>
        <dbReference type="Proteomes" id="UP001185792"/>
    </source>
</evidence>
<gene>
    <name evidence="3" type="ORF">DFJ75_2172</name>
    <name evidence="2" type="ORF">R4198_19950</name>
</gene>
<evidence type="ECO:0000313" key="2">
    <source>
        <dbReference type="EMBL" id="MDV7135980.1"/>
    </source>
</evidence>
<sequence length="201" mass="22441">MSHQAVNSRSPRPSRVHRDDVIDLAHDWFLAGRRVDIQALSRELKIGRATIYRWFAGREVVLGEVVWRILIDAIERVEARGGELDADKFVSNFGFLAETVRNYQPLERFVADDPEYALRVLTSRYSVVQGRLIEWTVGKLAAMPELSRYPDTSGLAYAVVRLGESFIWSDMITGDPPQPDMATAMVGMLIAGACANSSGRG</sequence>
<evidence type="ECO:0000313" key="4">
    <source>
        <dbReference type="Proteomes" id="UP000274762"/>
    </source>
</evidence>
<keyword evidence="5" id="KW-1185">Reference proteome</keyword>
<dbReference type="EMBL" id="JAWLUM010000003">
    <property type="protein sequence ID" value="MDV7135980.1"/>
    <property type="molecule type" value="Genomic_DNA"/>
</dbReference>